<evidence type="ECO:0000313" key="4">
    <source>
        <dbReference type="Proteomes" id="UP000614601"/>
    </source>
</evidence>
<keyword evidence="2" id="KW-0812">Transmembrane</keyword>
<accession>A0A811L0F5</accession>
<protein>
    <submittedName>
        <fullName evidence="3">Uncharacterized protein</fullName>
    </submittedName>
</protein>
<evidence type="ECO:0000256" key="1">
    <source>
        <dbReference type="SAM" id="MobiDB-lite"/>
    </source>
</evidence>
<keyword evidence="2" id="KW-0472">Membrane</keyword>
<feature type="region of interest" description="Disordered" evidence="1">
    <location>
        <begin position="419"/>
        <end position="643"/>
    </location>
</feature>
<feature type="compositionally biased region" description="Acidic residues" evidence="1">
    <location>
        <begin position="625"/>
        <end position="639"/>
    </location>
</feature>
<feature type="compositionally biased region" description="Basic and acidic residues" evidence="1">
    <location>
        <begin position="419"/>
        <end position="496"/>
    </location>
</feature>
<dbReference type="EMBL" id="CAJFDH010000004">
    <property type="protein sequence ID" value="CAD5221766.1"/>
    <property type="molecule type" value="Genomic_DNA"/>
</dbReference>
<dbReference type="Proteomes" id="UP000783686">
    <property type="component" value="Unassembled WGS sequence"/>
</dbReference>
<dbReference type="EMBL" id="CAJFCW020000004">
    <property type="protein sequence ID" value="CAG9115429.1"/>
    <property type="molecule type" value="Genomic_DNA"/>
</dbReference>
<keyword evidence="4" id="KW-1185">Reference proteome</keyword>
<feature type="compositionally biased region" description="Basic and acidic residues" evidence="1">
    <location>
        <begin position="524"/>
        <end position="534"/>
    </location>
</feature>
<evidence type="ECO:0000313" key="3">
    <source>
        <dbReference type="EMBL" id="CAD5221766.1"/>
    </source>
</evidence>
<proteinExistence type="predicted"/>
<sequence length="783" mass="89553">MKKIGQMNRDIWDIIMKHCDMSSITNLARIKLKSQKIINFDFKKVCVRNHIYRLPGELWADAFADVHRRLWKNSTKLWIGVFFGYMSHFVMFAKGKVLVVCSMDFARPLVKVFRYQANVINAVITSDQNYVVVSTDNGQSFVNDLKSNQPLSTDQRTNIKFNASVFTHDYNCTFIQDVLSTKKISIENIRTNIIAIRGYYVACVEEDKLAIHDVNSALKYEVPLNQNYSYIHYVTLLTSTNCVKIVYGNENSNLSPFEMYNIENGSLLFSDIDDCDVLTECLVRCHRGFLYSFDSCTGTWVYAGSTMKKPHTILGITAPDFSITENYRVPGANLERRIPISSPKLNAFNETAIRDVKDYCDFLQLHEDREEYNRTHDDKLYTLDDYVSMAIDSVNRMKKGVEGDTEQALNKNVEVDVEAHGEGNKTPENDNEHHGETSHDDEQHQDETSYYDDENHSKTSQDNEEHHGETSRDDEKHQDNNDATKENEIDVDRHSEAGLSSDSDYSNVSVAYTEYTLNSSSESDDSKDSSNREEDVSETALSPAVEDPPATEEDSSDSPLSESERDSPVTEEDAPEPSLSNSVEDLPVTEEDSSEPALSESVEDLSVTENSNTDDNTQSNKEDQSNDEEEPLVNVDDPEDTHPSAYVRGLLEYNDEDAIRQLLENDNHNQAEADDRNLLDFFVSDVEDDSPRWTPESLHLELDPNEHEFGWQAFEIAFLQEKPQNKMLVQYNADICRTKHPLVELSQQLMFHDVSGYSENIAAIYYQKLVDSWCYTERYRSFK</sequence>
<keyword evidence="2" id="KW-1133">Transmembrane helix</keyword>
<dbReference type="Proteomes" id="UP000614601">
    <property type="component" value="Unassembled WGS sequence"/>
</dbReference>
<gene>
    <name evidence="3" type="ORF">BOKJ2_LOCUS9609</name>
</gene>
<evidence type="ECO:0000256" key="2">
    <source>
        <dbReference type="SAM" id="Phobius"/>
    </source>
</evidence>
<organism evidence="3 4">
    <name type="scientific">Bursaphelenchus okinawaensis</name>
    <dbReference type="NCBI Taxonomy" id="465554"/>
    <lineage>
        <taxon>Eukaryota</taxon>
        <taxon>Metazoa</taxon>
        <taxon>Ecdysozoa</taxon>
        <taxon>Nematoda</taxon>
        <taxon>Chromadorea</taxon>
        <taxon>Rhabditida</taxon>
        <taxon>Tylenchina</taxon>
        <taxon>Tylenchomorpha</taxon>
        <taxon>Aphelenchoidea</taxon>
        <taxon>Aphelenchoididae</taxon>
        <taxon>Bursaphelenchus</taxon>
    </lineage>
</organism>
<feature type="compositionally biased region" description="Polar residues" evidence="1">
    <location>
        <begin position="498"/>
        <end position="518"/>
    </location>
</feature>
<comment type="caution">
    <text evidence="3">The sequence shown here is derived from an EMBL/GenBank/DDBJ whole genome shotgun (WGS) entry which is preliminary data.</text>
</comment>
<feature type="compositionally biased region" description="Polar residues" evidence="1">
    <location>
        <begin position="607"/>
        <end position="619"/>
    </location>
</feature>
<reference evidence="3" key="1">
    <citation type="submission" date="2020-09" db="EMBL/GenBank/DDBJ databases">
        <authorList>
            <person name="Kikuchi T."/>
        </authorList>
    </citation>
    <scope>NUCLEOTIDE SEQUENCE</scope>
    <source>
        <strain evidence="3">SH1</strain>
    </source>
</reference>
<dbReference type="AlphaFoldDB" id="A0A811L0F5"/>
<feature type="transmembrane region" description="Helical" evidence="2">
    <location>
        <begin position="77"/>
        <end position="93"/>
    </location>
</feature>
<name>A0A811L0F5_9BILA</name>